<dbReference type="NCBIfam" id="TIGR03215">
    <property type="entry name" value="ac_ald_DH_ac"/>
    <property type="match status" value="1"/>
</dbReference>
<dbReference type="InterPro" id="IPR000534">
    <property type="entry name" value="Semialdehyde_DH_NAD-bd"/>
</dbReference>
<dbReference type="GO" id="GO:0008774">
    <property type="term" value="F:acetaldehyde dehydrogenase (acetylating) activity"/>
    <property type="evidence" value="ECO:0007669"/>
    <property type="project" value="UniProtKB-UniRule"/>
</dbReference>
<accession>A0A927EW10</accession>
<keyword evidence="6" id="KW-1185">Reference proteome</keyword>
<dbReference type="InterPro" id="IPR015426">
    <property type="entry name" value="Acetylaldehyde_DH_C"/>
</dbReference>
<dbReference type="InterPro" id="IPR036291">
    <property type="entry name" value="NAD(P)-bd_dom_sf"/>
</dbReference>
<dbReference type="Proteomes" id="UP000632289">
    <property type="component" value="Unassembled WGS sequence"/>
</dbReference>
<keyword evidence="3" id="KW-0058">Aromatic hydrocarbons catabolism</keyword>
<dbReference type="NCBIfam" id="NF006157">
    <property type="entry name" value="PRK08300.1"/>
    <property type="match status" value="1"/>
</dbReference>
<feature type="active site" description="Acyl-thioester intermediate" evidence="3">
    <location>
        <position position="129"/>
    </location>
</feature>
<dbReference type="GO" id="GO:0051287">
    <property type="term" value="F:NAD binding"/>
    <property type="evidence" value="ECO:0007669"/>
    <property type="project" value="UniProtKB-UniRule"/>
</dbReference>
<dbReference type="AlphaFoldDB" id="A0A927EW10"/>
<protein>
    <recommendedName>
        <fullName evidence="3">Acetaldehyde dehydrogenase</fullName>
        <ecNumber evidence="3">1.2.1.10</ecNumber>
    </recommendedName>
    <alternativeName>
        <fullName evidence="3">Acetaldehyde dehydrogenase [acetylating]</fullName>
    </alternativeName>
</protein>
<gene>
    <name evidence="5" type="ORF">IF129_03350</name>
</gene>
<dbReference type="EC" id="1.2.1.10" evidence="3"/>
<organism evidence="5 6">
    <name type="scientific">Streptomyces chumphonensis</name>
    <dbReference type="NCBI Taxonomy" id="1214925"/>
    <lineage>
        <taxon>Bacteria</taxon>
        <taxon>Bacillati</taxon>
        <taxon>Actinomycetota</taxon>
        <taxon>Actinomycetes</taxon>
        <taxon>Kitasatosporales</taxon>
        <taxon>Streptomycetaceae</taxon>
        <taxon>Streptomyces</taxon>
    </lineage>
</organism>
<dbReference type="SMART" id="SM00859">
    <property type="entry name" value="Semialdhyde_dh"/>
    <property type="match status" value="1"/>
</dbReference>
<name>A0A927EW10_9ACTN</name>
<evidence type="ECO:0000313" key="6">
    <source>
        <dbReference type="Proteomes" id="UP000632289"/>
    </source>
</evidence>
<comment type="caution">
    <text evidence="3">Lacks conserved residue(s) required for the propagation of feature annotation.</text>
</comment>
<feature type="domain" description="Semialdehyde dehydrogenase NAD-binding" evidence="4">
    <location>
        <begin position="8"/>
        <end position="121"/>
    </location>
</feature>
<evidence type="ECO:0000313" key="5">
    <source>
        <dbReference type="EMBL" id="MBD3930611.1"/>
    </source>
</evidence>
<proteinExistence type="inferred from homology"/>
<dbReference type="EMBL" id="JACXYU010000001">
    <property type="protein sequence ID" value="MBD3930611.1"/>
    <property type="molecule type" value="Genomic_DNA"/>
</dbReference>
<evidence type="ECO:0000259" key="4">
    <source>
        <dbReference type="SMART" id="SM00859"/>
    </source>
</evidence>
<dbReference type="CDD" id="cd23933">
    <property type="entry name" value="ALDH_C"/>
    <property type="match status" value="1"/>
</dbReference>
<evidence type="ECO:0000256" key="2">
    <source>
        <dbReference type="ARBA" id="ARBA00023027"/>
    </source>
</evidence>
<dbReference type="Gene3D" id="3.40.50.720">
    <property type="entry name" value="NAD(P)-binding Rossmann-like Domain"/>
    <property type="match status" value="1"/>
</dbReference>
<dbReference type="PIRSF" id="PIRSF015689">
    <property type="entry name" value="Actaldh_dh_actl"/>
    <property type="match status" value="1"/>
</dbReference>
<comment type="catalytic activity">
    <reaction evidence="3">
        <text>acetaldehyde + NAD(+) + CoA = acetyl-CoA + NADH + H(+)</text>
        <dbReference type="Rhea" id="RHEA:23288"/>
        <dbReference type="ChEBI" id="CHEBI:15343"/>
        <dbReference type="ChEBI" id="CHEBI:15378"/>
        <dbReference type="ChEBI" id="CHEBI:57287"/>
        <dbReference type="ChEBI" id="CHEBI:57288"/>
        <dbReference type="ChEBI" id="CHEBI:57540"/>
        <dbReference type="ChEBI" id="CHEBI:57945"/>
        <dbReference type="EC" id="1.2.1.10"/>
    </reaction>
</comment>
<dbReference type="SUPFAM" id="SSF55347">
    <property type="entry name" value="Glyceraldehyde-3-phosphate dehydrogenase-like, C-terminal domain"/>
    <property type="match status" value="1"/>
</dbReference>
<evidence type="ECO:0000256" key="3">
    <source>
        <dbReference type="HAMAP-Rule" id="MF_01657"/>
    </source>
</evidence>
<feature type="binding site" evidence="3">
    <location>
        <position position="272"/>
    </location>
    <ligand>
        <name>NAD(+)</name>
        <dbReference type="ChEBI" id="CHEBI:57540"/>
    </ligand>
</feature>
<dbReference type="Pfam" id="PF09290">
    <property type="entry name" value="AcetDehyd-dimer"/>
    <property type="match status" value="1"/>
</dbReference>
<comment type="caution">
    <text evidence="5">The sequence shown here is derived from an EMBL/GenBank/DDBJ whole genome shotgun (WGS) entry which is preliminary data.</text>
</comment>
<dbReference type="RefSeq" id="WP_191207867.1">
    <property type="nucleotide sequence ID" value="NZ_BAABKL010000039.1"/>
</dbReference>
<dbReference type="HAMAP" id="MF_01657">
    <property type="entry name" value="Ac_ald_DH_ac"/>
    <property type="match status" value="1"/>
</dbReference>
<reference evidence="5" key="1">
    <citation type="submission" date="2020-09" db="EMBL/GenBank/DDBJ databases">
        <title>Secondary metabolite and genome analysis of marine Streptomyces chumphonensis KK1-2T.</title>
        <authorList>
            <person name="Phongsopitanun W."/>
            <person name="Kanchanasin P."/>
            <person name="Pittayakhajonwut P."/>
            <person name="Suwanborirux K."/>
            <person name="Tanasupawat S."/>
        </authorList>
    </citation>
    <scope>NUCLEOTIDE SEQUENCE</scope>
    <source>
        <strain evidence="5">KK1-2</strain>
    </source>
</reference>
<keyword evidence="2 3" id="KW-0520">NAD</keyword>
<sequence length="301" mass="31682">MPRSEPLRVAVLGAGLIGIDLVTKIQRSPALSCELVVGRTEETRGLRHAAALGCATAAGGVDALVAGREPFDVVFDATNATAHAEHWARLEPLGTLLVDLTPSRVGHMVVPTVNGADALLHRNVNLVSCGGQASVPVLHALARLCRPRYPEYVEVVTTAASVSVGRATRLNLDEYIATTETAVRTFTGVADVKAIVNLSPARPPAPFRVAMSLVVPGADEDTVAAHVEAAAAEVRRHTPGYRVTACTVTDERIFVAVEVTAAGDRIPRYAGNLDIINAAAVLIAERYAARRPRAGATEELS</sequence>
<dbReference type="Gene3D" id="3.30.360.10">
    <property type="entry name" value="Dihydrodipicolinate Reductase, domain 2"/>
    <property type="match status" value="1"/>
</dbReference>
<dbReference type="InterPro" id="IPR003361">
    <property type="entry name" value="Acetaldehyde_dehydrogenase"/>
</dbReference>
<evidence type="ECO:0000256" key="1">
    <source>
        <dbReference type="ARBA" id="ARBA00009244"/>
    </source>
</evidence>
<comment type="similarity">
    <text evidence="1 3">Belongs to the acetaldehyde dehydrogenase family.</text>
</comment>
<dbReference type="SUPFAM" id="SSF51735">
    <property type="entry name" value="NAD(P)-binding Rossmann-fold domains"/>
    <property type="match status" value="1"/>
</dbReference>
<keyword evidence="3 5" id="KW-0560">Oxidoreductase</keyword>